<evidence type="ECO:0000313" key="8">
    <source>
        <dbReference type="EMBL" id="SJM94489.1"/>
    </source>
</evidence>
<feature type="domain" description="N-acetyltransferase" evidence="7">
    <location>
        <begin position="29"/>
        <end position="145"/>
    </location>
</feature>
<dbReference type="PANTHER" id="PTHR36449:SF1">
    <property type="entry name" value="ACETYLTRANSFERASE"/>
    <property type="match status" value="1"/>
</dbReference>
<evidence type="ECO:0000313" key="9">
    <source>
        <dbReference type="Proteomes" id="UP000195667"/>
    </source>
</evidence>
<dbReference type="Pfam" id="PF00583">
    <property type="entry name" value="Acetyltransf_1"/>
    <property type="match status" value="1"/>
</dbReference>
<comment type="similarity">
    <text evidence="1">Belongs to the acetyltransferase family. GNAT subfamily.</text>
</comment>
<sequence>MTGRFSIEVLANSHNRQGFYCGVEALDRYFLQQVTQDVRRRATACYVAVETDTGRIAGYYTLAAGGIPLKDMPEDIIKRLPRYPSVPVARLGRLAIGSGFQGQKLGAGLLWDALLRSARSEVAVFALVVDAKDDTAENFYRHHGFVGFGSLHHQLIFPLTKFTT</sequence>
<evidence type="ECO:0000256" key="5">
    <source>
        <dbReference type="ARBA" id="ARBA00023315"/>
    </source>
</evidence>
<dbReference type="InterPro" id="IPR000182">
    <property type="entry name" value="GNAT_dom"/>
</dbReference>
<proteinExistence type="inferred from homology"/>
<comment type="catalytic activity">
    <reaction evidence="6">
        <text>glycyl-tRNA(Gly) + acetyl-CoA = N-acetylglycyl-tRNA(Gly) + CoA + H(+)</text>
        <dbReference type="Rhea" id="RHEA:81867"/>
        <dbReference type="Rhea" id="RHEA-COMP:9683"/>
        <dbReference type="Rhea" id="RHEA-COMP:19766"/>
        <dbReference type="ChEBI" id="CHEBI:15378"/>
        <dbReference type="ChEBI" id="CHEBI:57287"/>
        <dbReference type="ChEBI" id="CHEBI:57288"/>
        <dbReference type="ChEBI" id="CHEBI:78522"/>
        <dbReference type="ChEBI" id="CHEBI:232036"/>
    </reaction>
</comment>
<dbReference type="PANTHER" id="PTHR36449">
    <property type="entry name" value="ACETYLTRANSFERASE-RELATED"/>
    <property type="match status" value="1"/>
</dbReference>
<evidence type="ECO:0000256" key="4">
    <source>
        <dbReference type="ARBA" id="ARBA00022679"/>
    </source>
</evidence>
<keyword evidence="2" id="KW-0678">Repressor</keyword>
<dbReference type="InterPro" id="IPR016181">
    <property type="entry name" value="Acyl_CoA_acyltransferase"/>
</dbReference>
<keyword evidence="5" id="KW-0012">Acyltransferase</keyword>
<accession>A0A1R4HE49</accession>
<dbReference type="Proteomes" id="UP000195667">
    <property type="component" value="Unassembled WGS sequence"/>
</dbReference>
<dbReference type="EMBL" id="FUKI01000131">
    <property type="protein sequence ID" value="SJM94489.1"/>
    <property type="molecule type" value="Genomic_DNA"/>
</dbReference>
<dbReference type="GO" id="GO:0016747">
    <property type="term" value="F:acyltransferase activity, transferring groups other than amino-acyl groups"/>
    <property type="evidence" value="ECO:0007669"/>
    <property type="project" value="InterPro"/>
</dbReference>
<name>A0A1R4HE49_9GAMM</name>
<reference evidence="9" key="1">
    <citation type="submission" date="2017-02" db="EMBL/GenBank/DDBJ databases">
        <authorList>
            <person name="Daims H."/>
        </authorList>
    </citation>
    <scope>NUCLEOTIDE SEQUENCE [LARGE SCALE GENOMIC DNA]</scope>
</reference>
<evidence type="ECO:0000256" key="1">
    <source>
        <dbReference type="ARBA" id="ARBA00009342"/>
    </source>
</evidence>
<dbReference type="Gene3D" id="3.40.630.30">
    <property type="match status" value="1"/>
</dbReference>
<keyword evidence="9" id="KW-1185">Reference proteome</keyword>
<evidence type="ECO:0000256" key="6">
    <source>
        <dbReference type="ARBA" id="ARBA00049880"/>
    </source>
</evidence>
<evidence type="ECO:0000256" key="3">
    <source>
        <dbReference type="ARBA" id="ARBA00022649"/>
    </source>
</evidence>
<dbReference type="RefSeq" id="WP_087144328.1">
    <property type="nucleotide sequence ID" value="NZ_FUKI01000131.1"/>
</dbReference>
<organism evidence="8 9">
    <name type="scientific">Crenothrix polyspora</name>
    <dbReference type="NCBI Taxonomy" id="360316"/>
    <lineage>
        <taxon>Bacteria</taxon>
        <taxon>Pseudomonadati</taxon>
        <taxon>Pseudomonadota</taxon>
        <taxon>Gammaproteobacteria</taxon>
        <taxon>Methylococcales</taxon>
        <taxon>Crenotrichaceae</taxon>
        <taxon>Crenothrix</taxon>
    </lineage>
</organism>
<dbReference type="SUPFAM" id="SSF55729">
    <property type="entry name" value="Acyl-CoA N-acyltransferases (Nat)"/>
    <property type="match status" value="1"/>
</dbReference>
<dbReference type="OrthoDB" id="9799147at2"/>
<protein>
    <submittedName>
        <fullName evidence="8">GCN5-related N-acetyltransferase</fullName>
    </submittedName>
</protein>
<keyword evidence="4 8" id="KW-0808">Transferase</keyword>
<evidence type="ECO:0000256" key="2">
    <source>
        <dbReference type="ARBA" id="ARBA00022491"/>
    </source>
</evidence>
<keyword evidence="3" id="KW-1277">Toxin-antitoxin system</keyword>
<dbReference type="AlphaFoldDB" id="A0A1R4HE49"/>
<evidence type="ECO:0000259" key="7">
    <source>
        <dbReference type="Pfam" id="PF00583"/>
    </source>
</evidence>
<gene>
    <name evidence="8" type="ORF">CRENPOLYSF1_540055</name>
</gene>